<evidence type="ECO:0000313" key="2">
    <source>
        <dbReference type="EMBL" id="MBS4893521.1"/>
    </source>
</evidence>
<keyword evidence="1" id="KW-0732">Signal</keyword>
<gene>
    <name evidence="3" type="ORF">CYJ21_004690</name>
    <name evidence="2" type="ORF">KHZ90_07050</name>
</gene>
<dbReference type="RefSeq" id="WP_101928489.1">
    <property type="nucleotide sequence ID" value="NZ_JAGZIJ010000006.1"/>
</dbReference>
<dbReference type="InterPro" id="IPR027267">
    <property type="entry name" value="AH/BAR_dom_sf"/>
</dbReference>
<dbReference type="EMBL" id="PKMC02000005">
    <property type="protein sequence ID" value="MEO9178238.1"/>
    <property type="molecule type" value="Genomic_DNA"/>
</dbReference>
<dbReference type="Pfam" id="PF12889">
    <property type="entry name" value="DUF3829"/>
    <property type="match status" value="1"/>
</dbReference>
<reference evidence="2" key="3">
    <citation type="submission" date="2021-02" db="EMBL/GenBank/DDBJ databases">
        <title>Infant gut strain persistence is associated with maternal origin, phylogeny, and functional potential including surface adhesion and iron acquisition.</title>
        <authorList>
            <person name="Lou Y.C."/>
        </authorList>
    </citation>
    <scope>NUCLEOTIDE SEQUENCE</scope>
    <source>
        <strain evidence="2">L3_108_031G1_dasL3_108_031G1_concoct_20</strain>
    </source>
</reference>
<dbReference type="EMBL" id="JAGZMU010000003">
    <property type="protein sequence ID" value="MBS4893521.1"/>
    <property type="molecule type" value="Genomic_DNA"/>
</dbReference>
<proteinExistence type="predicted"/>
<dbReference type="Proteomes" id="UP000778864">
    <property type="component" value="Unassembled WGS sequence"/>
</dbReference>
<feature type="signal peptide" evidence="1">
    <location>
        <begin position="1"/>
        <end position="24"/>
    </location>
</feature>
<name>A0A2I1THB0_VEIPA</name>
<keyword evidence="4" id="KW-1185">Reference proteome</keyword>
<organism evidence="2 5">
    <name type="scientific">Veillonella parvula</name>
    <name type="common">Staphylococcus parvulus</name>
    <dbReference type="NCBI Taxonomy" id="29466"/>
    <lineage>
        <taxon>Bacteria</taxon>
        <taxon>Bacillati</taxon>
        <taxon>Bacillota</taxon>
        <taxon>Negativicutes</taxon>
        <taxon>Veillonellales</taxon>
        <taxon>Veillonellaceae</taxon>
        <taxon>Veillonella</taxon>
    </lineage>
</organism>
<comment type="caution">
    <text evidence="2">The sequence shown here is derived from an EMBL/GenBank/DDBJ whole genome shotgun (WGS) entry which is preliminary data.</text>
</comment>
<dbReference type="Gene3D" id="1.20.1270.60">
    <property type="entry name" value="Arfaptin homology (AH) domain/BAR domain"/>
    <property type="match status" value="1"/>
</dbReference>
<accession>A0A2I1THB0</accession>
<dbReference type="Proteomes" id="UP000234197">
    <property type="component" value="Unassembled WGS sequence"/>
</dbReference>
<dbReference type="PROSITE" id="PS51257">
    <property type="entry name" value="PROKAR_LIPOPROTEIN"/>
    <property type="match status" value="1"/>
</dbReference>
<feature type="chain" id="PRO_5041122511" evidence="1">
    <location>
        <begin position="25"/>
        <end position="302"/>
    </location>
</feature>
<evidence type="ECO:0000313" key="5">
    <source>
        <dbReference type="Proteomes" id="UP000778864"/>
    </source>
</evidence>
<dbReference type="InterPro" id="IPR024291">
    <property type="entry name" value="DUF3829"/>
</dbReference>
<evidence type="ECO:0000313" key="3">
    <source>
        <dbReference type="EMBL" id="MEO9178238.1"/>
    </source>
</evidence>
<sequence length="302" mass="33009">MNNKRRLFSTLLCVAALTAGLFVSGCGSDKAGGIGSVVSSVVDGGSDEKAAAKLNTLIDATNRFNGDNATWGQNYADSLAKLKGGFQEGAIGRQPHYDTLKDALEKSKKEGSTFKEVDTERDNVLNILNELVPTFKDLKAYDDSKAYMNDGGAKGKELAAKYVAQVEKFDAAYAKFNDALNKANTEQTKKQIEKLKKDGKKGYAAAMESTLRLTTLVENVEKAPKNADKQAVEKELNEIQTLLKSINNDRGEVLVNSYNSVVGSVRQVLTDANENNLNDMIENFNNYIESYNNTTPDQFDSK</sequence>
<reference evidence="4" key="1">
    <citation type="submission" date="2017-12" db="EMBL/GenBank/DDBJ databases">
        <title>Phylogenetic diversity of female urinary microbiome.</title>
        <authorList>
            <person name="Thomas-White K."/>
            <person name="Wolfe A.J."/>
        </authorList>
    </citation>
    <scope>NUCLEOTIDE SEQUENCE [LARGE SCALE GENOMIC DNA]</scope>
    <source>
        <strain evidence="4">UMB0138</strain>
    </source>
</reference>
<evidence type="ECO:0000256" key="1">
    <source>
        <dbReference type="SAM" id="SignalP"/>
    </source>
</evidence>
<dbReference type="AlphaFoldDB" id="A0A2I1THB0"/>
<protein>
    <submittedName>
        <fullName evidence="2">DUF3829 domain-containing protein</fullName>
    </submittedName>
</protein>
<reference evidence="3 4" key="4">
    <citation type="submission" date="2024-04" db="EMBL/GenBank/DDBJ databases">
        <title>Na.</title>
        <authorList>
            <person name="Choi B."/>
        </authorList>
    </citation>
    <scope>NUCLEOTIDE SEQUENCE [LARGE SCALE GENOMIC DNA]</scope>
    <source>
        <strain evidence="3 4">UMB0138</strain>
    </source>
</reference>
<evidence type="ECO:0000313" key="4">
    <source>
        <dbReference type="Proteomes" id="UP000234197"/>
    </source>
</evidence>
<reference evidence="3" key="2">
    <citation type="submission" date="2017-12" db="EMBL/GenBank/DDBJ databases">
        <authorList>
            <person name="Thomas-White K."/>
            <person name="Wolfe A.J."/>
        </authorList>
    </citation>
    <scope>NUCLEOTIDE SEQUENCE</scope>
    <source>
        <strain evidence="3">UMB0138</strain>
    </source>
</reference>